<reference evidence="7 8" key="1">
    <citation type="submission" date="2015-04" db="EMBL/GenBank/DDBJ databases">
        <title>Whole genome shotgun sequence of Flavihumibacter petaseus NBRC 106054.</title>
        <authorList>
            <person name="Miyazawa S."/>
            <person name="Hosoyama A."/>
            <person name="Hashimoto M."/>
            <person name="Noguchi M."/>
            <person name="Tsuchikane K."/>
            <person name="Ohji S."/>
            <person name="Yamazoe A."/>
            <person name="Ichikawa N."/>
            <person name="Kimura A."/>
            <person name="Fujita N."/>
        </authorList>
    </citation>
    <scope>NUCLEOTIDE SEQUENCE [LARGE SCALE GENOMIC DNA]</scope>
    <source>
        <strain evidence="7 8">NBRC 106054</strain>
    </source>
</reference>
<dbReference type="RefSeq" id="WP_046370264.1">
    <property type="nucleotide sequence ID" value="NZ_BBWV01000003.1"/>
</dbReference>
<feature type="transmembrane region" description="Helical" evidence="5">
    <location>
        <begin position="216"/>
        <end position="233"/>
    </location>
</feature>
<protein>
    <submittedName>
        <fullName evidence="7">Putative polysaccharide biosynthesis protein</fullName>
    </submittedName>
</protein>
<name>A0A0E9N2T0_9BACT</name>
<comment type="caution">
    <text evidence="7">The sequence shown here is derived from an EMBL/GenBank/DDBJ whole genome shotgun (WGS) entry which is preliminary data.</text>
</comment>
<feature type="transmembrane region" description="Helical" evidence="5">
    <location>
        <begin position="194"/>
        <end position="209"/>
    </location>
</feature>
<feature type="transmembrane region" description="Helical" evidence="5">
    <location>
        <begin position="55"/>
        <end position="72"/>
    </location>
</feature>
<comment type="subcellular location">
    <subcellularLocation>
        <location evidence="1">Membrane</location>
        <topology evidence="1">Multi-pass membrane protein</topology>
    </subcellularLocation>
</comment>
<dbReference type="InterPro" id="IPR051533">
    <property type="entry name" value="WaaL-like"/>
</dbReference>
<evidence type="ECO:0000256" key="1">
    <source>
        <dbReference type="ARBA" id="ARBA00004141"/>
    </source>
</evidence>
<feature type="transmembrane region" description="Helical" evidence="5">
    <location>
        <begin position="143"/>
        <end position="168"/>
    </location>
</feature>
<evidence type="ECO:0000256" key="4">
    <source>
        <dbReference type="ARBA" id="ARBA00023136"/>
    </source>
</evidence>
<dbReference type="InterPro" id="IPR007016">
    <property type="entry name" value="O-antigen_ligase-rel_domated"/>
</dbReference>
<evidence type="ECO:0000256" key="5">
    <source>
        <dbReference type="SAM" id="Phobius"/>
    </source>
</evidence>
<keyword evidence="8" id="KW-1185">Reference proteome</keyword>
<dbReference type="EMBL" id="BBWV01000003">
    <property type="protein sequence ID" value="GAO44322.1"/>
    <property type="molecule type" value="Genomic_DNA"/>
</dbReference>
<feature type="transmembrane region" description="Helical" evidence="5">
    <location>
        <begin position="103"/>
        <end position="123"/>
    </location>
</feature>
<dbReference type="PANTHER" id="PTHR37422">
    <property type="entry name" value="TEICHURONIC ACID BIOSYNTHESIS PROTEIN TUAE"/>
    <property type="match status" value="1"/>
</dbReference>
<feature type="transmembrane region" description="Helical" evidence="5">
    <location>
        <begin position="356"/>
        <end position="381"/>
    </location>
</feature>
<accession>A0A0E9N2T0</accession>
<evidence type="ECO:0000256" key="2">
    <source>
        <dbReference type="ARBA" id="ARBA00022692"/>
    </source>
</evidence>
<feature type="transmembrane region" description="Helical" evidence="5">
    <location>
        <begin position="6"/>
        <end position="24"/>
    </location>
</feature>
<evidence type="ECO:0000313" key="7">
    <source>
        <dbReference type="EMBL" id="GAO44322.1"/>
    </source>
</evidence>
<feature type="transmembrane region" description="Helical" evidence="5">
    <location>
        <begin position="79"/>
        <end position="97"/>
    </location>
</feature>
<keyword evidence="4 5" id="KW-0472">Membrane</keyword>
<dbReference type="Pfam" id="PF04932">
    <property type="entry name" value="Wzy_C"/>
    <property type="match status" value="1"/>
</dbReference>
<keyword evidence="3 5" id="KW-1133">Transmembrane helix</keyword>
<evidence type="ECO:0000313" key="8">
    <source>
        <dbReference type="Proteomes" id="UP000033121"/>
    </source>
</evidence>
<dbReference type="AlphaFoldDB" id="A0A0E9N2T0"/>
<sequence>MKSQIPILILLGLIALFPVLVFRAKDDNKNKVYLAYVLLILPYMSFDLMPGLEEFTVFDLLSWSYFFVFLFYNRPGRNSIFGLLGYAVLIILLIGVFNSDFFWRSMMSYLRFVSVIIFAKVLLTELKEDPDFFMQLMRMLKIVLLVALIFMGLQMIFGVKISVTFSFLSGNFMNPNIDTIEGIRYPSYFQDPQKFAQFIAALSFVFLIYDKKRSKALWLNLLLFLVAVVSLFLTGGRGGLLGLVIGLGFLYLFFPMRYKLLFAVPVVLLFMVISLYKQNFVMFNRQTDTNSALDERTGFWLDALTIYNKHPLMGIGVGNYQLYTERYKPDNYWYAQDEITFFDQPESGYLKYLIEFGLFGFTVFILFLIIPLVRSVYLYLVGVKDERLLILVASPLSWMIGFITVCSLTDVRIFIVVTSLTCALIHVMQQADKSLAEREAHLPYGKNAIA</sequence>
<dbReference type="OrthoDB" id="665122at2"/>
<gene>
    <name evidence="7" type="ORF">FPE01S_03_03600</name>
</gene>
<feature type="transmembrane region" description="Helical" evidence="5">
    <location>
        <begin position="31"/>
        <end position="49"/>
    </location>
</feature>
<organism evidence="7 8">
    <name type="scientific">Flavihumibacter petaseus NBRC 106054</name>
    <dbReference type="NCBI Taxonomy" id="1220578"/>
    <lineage>
        <taxon>Bacteria</taxon>
        <taxon>Pseudomonadati</taxon>
        <taxon>Bacteroidota</taxon>
        <taxon>Chitinophagia</taxon>
        <taxon>Chitinophagales</taxon>
        <taxon>Chitinophagaceae</taxon>
        <taxon>Flavihumibacter</taxon>
    </lineage>
</organism>
<dbReference type="GO" id="GO:0016020">
    <property type="term" value="C:membrane"/>
    <property type="evidence" value="ECO:0007669"/>
    <property type="project" value="UniProtKB-SubCell"/>
</dbReference>
<evidence type="ECO:0000256" key="3">
    <source>
        <dbReference type="ARBA" id="ARBA00022989"/>
    </source>
</evidence>
<feature type="transmembrane region" description="Helical" evidence="5">
    <location>
        <begin position="260"/>
        <end position="276"/>
    </location>
</feature>
<feature type="domain" description="O-antigen ligase-related" evidence="6">
    <location>
        <begin position="223"/>
        <end position="365"/>
    </location>
</feature>
<keyword evidence="2 5" id="KW-0812">Transmembrane</keyword>
<dbReference type="STRING" id="1220578.FPE01S_03_03600"/>
<proteinExistence type="predicted"/>
<evidence type="ECO:0000259" key="6">
    <source>
        <dbReference type="Pfam" id="PF04932"/>
    </source>
</evidence>
<dbReference type="Proteomes" id="UP000033121">
    <property type="component" value="Unassembled WGS sequence"/>
</dbReference>
<dbReference type="PANTHER" id="PTHR37422:SF13">
    <property type="entry name" value="LIPOPOLYSACCHARIDE BIOSYNTHESIS PROTEIN PA4999-RELATED"/>
    <property type="match status" value="1"/>
</dbReference>